<dbReference type="GO" id="GO:0004674">
    <property type="term" value="F:protein serine/threonine kinase activity"/>
    <property type="evidence" value="ECO:0007669"/>
    <property type="project" value="UniProtKB-KW"/>
</dbReference>
<dbReference type="Pfam" id="PF03793">
    <property type="entry name" value="PASTA"/>
    <property type="match status" value="5"/>
</dbReference>
<dbReference type="SUPFAM" id="SSF56112">
    <property type="entry name" value="Protein kinase-like (PK-like)"/>
    <property type="match status" value="1"/>
</dbReference>
<dbReference type="PROSITE" id="PS00108">
    <property type="entry name" value="PROTEIN_KINASE_ST"/>
    <property type="match status" value="1"/>
</dbReference>
<evidence type="ECO:0000256" key="5">
    <source>
        <dbReference type="ARBA" id="ARBA00022777"/>
    </source>
</evidence>
<dbReference type="FunFam" id="1.10.510.10:FF:000021">
    <property type="entry name" value="Serine/threonine protein kinase"/>
    <property type="match status" value="1"/>
</dbReference>
<gene>
    <name evidence="12" type="ORF">BJL86_1363</name>
</gene>
<dbReference type="Gene3D" id="1.10.510.10">
    <property type="entry name" value="Transferase(Phosphotransferase) domain 1"/>
    <property type="match status" value="1"/>
</dbReference>
<accession>A0A173LIP4</accession>
<evidence type="ECO:0000256" key="6">
    <source>
        <dbReference type="ARBA" id="ARBA00022840"/>
    </source>
</evidence>
<keyword evidence="3" id="KW-0808">Transferase</keyword>
<feature type="domain" description="Protein kinase" evidence="10">
    <location>
        <begin position="15"/>
        <end position="272"/>
    </location>
</feature>
<feature type="domain" description="PASTA" evidence="11">
    <location>
        <begin position="471"/>
        <end position="538"/>
    </location>
</feature>
<dbReference type="Proteomes" id="UP000186104">
    <property type="component" value="Chromosome"/>
</dbReference>
<evidence type="ECO:0000256" key="7">
    <source>
        <dbReference type="ARBA" id="ARBA00047899"/>
    </source>
</evidence>
<keyword evidence="13" id="KW-1185">Reference proteome</keyword>
<evidence type="ECO:0000313" key="12">
    <source>
        <dbReference type="EMBL" id="ANI92145.1"/>
    </source>
</evidence>
<keyword evidence="5 12" id="KW-0418">Kinase</keyword>
<keyword evidence="4" id="KW-0547">Nucleotide-binding</keyword>
<dbReference type="PROSITE" id="PS50011">
    <property type="entry name" value="PROTEIN_KINASE_DOM"/>
    <property type="match status" value="1"/>
</dbReference>
<evidence type="ECO:0000256" key="4">
    <source>
        <dbReference type="ARBA" id="ARBA00022741"/>
    </source>
</evidence>
<keyword evidence="6" id="KW-0067">ATP-binding</keyword>
<proteinExistence type="predicted"/>
<dbReference type="KEGG" id="dtm:BJL86_1363"/>
<reference evidence="12 13" key="1">
    <citation type="submission" date="2016-06" db="EMBL/GenBank/DDBJ databases">
        <title>Complete genome sequence of a saline-alkali tolerant type strain Dietzia timorensis ID05-A0528T.</title>
        <authorList>
            <person name="Wu X."/>
        </authorList>
    </citation>
    <scope>NUCLEOTIDE SEQUENCE [LARGE SCALE GENOMIC DNA]</scope>
    <source>
        <strain evidence="12 13">ID05-A0528</strain>
    </source>
</reference>
<dbReference type="OrthoDB" id="9762169at2"/>
<evidence type="ECO:0000256" key="8">
    <source>
        <dbReference type="ARBA" id="ARBA00048679"/>
    </source>
</evidence>
<name>A0A173LIP4_9ACTN</name>
<dbReference type="InterPro" id="IPR000719">
    <property type="entry name" value="Prot_kinase_dom"/>
</dbReference>
<feature type="domain" description="PASTA" evidence="11">
    <location>
        <begin position="675"/>
        <end position="740"/>
    </location>
</feature>
<feature type="compositionally biased region" description="Low complexity" evidence="9">
    <location>
        <begin position="645"/>
        <end position="659"/>
    </location>
</feature>
<organism evidence="12 13">
    <name type="scientific">Dietzia timorensis</name>
    <dbReference type="NCBI Taxonomy" id="499555"/>
    <lineage>
        <taxon>Bacteria</taxon>
        <taxon>Bacillati</taxon>
        <taxon>Actinomycetota</taxon>
        <taxon>Actinomycetes</taxon>
        <taxon>Mycobacteriales</taxon>
        <taxon>Dietziaceae</taxon>
        <taxon>Dietzia</taxon>
    </lineage>
</organism>
<dbReference type="CDD" id="cd06577">
    <property type="entry name" value="PASTA_pknB"/>
    <property type="match status" value="4"/>
</dbReference>
<feature type="region of interest" description="Disordered" evidence="9">
    <location>
        <begin position="366"/>
        <end position="441"/>
    </location>
</feature>
<sequence>MSHALGPGDLVDRRYRLEAPIADGGMSTVYLATDTRLDRHVALKLLSPTLAGDNSFVSRLELEAKSVARLSHPGVVQVFDHGFDDGHAFLVMELVPGGTLREILDERGPMPAHVVMSVLRPILGALAEAHGNGLIHRDIKPENILVSTNNSVKLADFGLVRAVAESRSTSQNVVMGTAAYLAPEQIATGDTDPRSDLYSLGIVAFELLTGRVPFQGDTPVATAYQRLERPVPPPSSLVSGIPEDLDDLIVHATERNPDARISSAKDFLHRVEEVSSRNRLFHVPVPAPSSSAWSRARERAAREAAAGSGGAGPKSETVFDIASRESSGAPAAFGAAAGAGAAAASAAAPTHVIGDTPQVDETTRLQQQAPGAPLGAPPGAEQGTPTRMHPRQAPPVPYGERAAATSVYPGGPGPGQGAPPRGHAGQTPAPTSRSLPDVPTGLQSKRGAGCLWAIAVLVLVAILGVAGWWLGSGRLVEVPDVSGMSVPEASAAIAGVGLTSAEEELYDNEAPEGDLLGTEPTAGERVQPGGTVKVLVSAGQPVVPDISADRSREATEAAINERSLVPVVAEKARFSNDVPEGAVLELSPAPGTTLGVGDEVKLVLSGGPAPVDVPELVGLALSDAREALEAVGLRVGNVTEEFDDSQPGGSVVSSDPSPGEALRANSPVSLTVSTAARVPDIRGMDMDEARAELEKAGLTVVEGPAETDEDVLDGKAVRTEPSADELVDAKTTTIRLIPSNSVRVPMVLGDTVGSASDKLRERGLRPKVDSGRNGVVYGQNPLPGRVVGPDTEVRLSALG</sequence>
<keyword evidence="2" id="KW-0723">Serine/threonine-protein kinase</keyword>
<dbReference type="PANTHER" id="PTHR43289:SF34">
    <property type="entry name" value="SERINE_THREONINE-PROTEIN KINASE YBDM-RELATED"/>
    <property type="match status" value="1"/>
</dbReference>
<dbReference type="AlphaFoldDB" id="A0A173LIP4"/>
<feature type="region of interest" description="Disordered" evidence="9">
    <location>
        <begin position="640"/>
        <end position="664"/>
    </location>
</feature>
<dbReference type="SMART" id="SM00740">
    <property type="entry name" value="PASTA"/>
    <property type="match status" value="5"/>
</dbReference>
<dbReference type="GO" id="GO:0005524">
    <property type="term" value="F:ATP binding"/>
    <property type="evidence" value="ECO:0007669"/>
    <property type="project" value="UniProtKB-KW"/>
</dbReference>
<evidence type="ECO:0000256" key="2">
    <source>
        <dbReference type="ARBA" id="ARBA00022527"/>
    </source>
</evidence>
<evidence type="ECO:0000259" key="10">
    <source>
        <dbReference type="PROSITE" id="PS50011"/>
    </source>
</evidence>
<dbReference type="Pfam" id="PF00069">
    <property type="entry name" value="Pkinase"/>
    <property type="match status" value="1"/>
</dbReference>
<dbReference type="InterPro" id="IPR008271">
    <property type="entry name" value="Ser/Thr_kinase_AS"/>
</dbReference>
<evidence type="ECO:0000256" key="3">
    <source>
        <dbReference type="ARBA" id="ARBA00022679"/>
    </source>
</evidence>
<dbReference type="SMART" id="SM00220">
    <property type="entry name" value="S_TKc"/>
    <property type="match status" value="1"/>
</dbReference>
<evidence type="ECO:0000256" key="9">
    <source>
        <dbReference type="SAM" id="MobiDB-lite"/>
    </source>
</evidence>
<dbReference type="Gene3D" id="3.30.200.20">
    <property type="entry name" value="Phosphorylase Kinase, domain 1"/>
    <property type="match status" value="1"/>
</dbReference>
<dbReference type="Gene3D" id="3.30.10.20">
    <property type="match status" value="5"/>
</dbReference>
<dbReference type="PROSITE" id="PS51178">
    <property type="entry name" value="PASTA"/>
    <property type="match status" value="4"/>
</dbReference>
<feature type="domain" description="PASTA" evidence="11">
    <location>
        <begin position="607"/>
        <end position="674"/>
    </location>
</feature>
<feature type="region of interest" description="Disordered" evidence="9">
    <location>
        <begin position="283"/>
        <end position="316"/>
    </location>
</feature>
<dbReference type="EC" id="2.7.11.1" evidence="1"/>
<dbReference type="InterPro" id="IPR011009">
    <property type="entry name" value="Kinase-like_dom_sf"/>
</dbReference>
<comment type="catalytic activity">
    <reaction evidence="8">
        <text>L-seryl-[protein] + ATP = O-phospho-L-seryl-[protein] + ADP + H(+)</text>
        <dbReference type="Rhea" id="RHEA:17989"/>
        <dbReference type="Rhea" id="RHEA-COMP:9863"/>
        <dbReference type="Rhea" id="RHEA-COMP:11604"/>
        <dbReference type="ChEBI" id="CHEBI:15378"/>
        <dbReference type="ChEBI" id="CHEBI:29999"/>
        <dbReference type="ChEBI" id="CHEBI:30616"/>
        <dbReference type="ChEBI" id="CHEBI:83421"/>
        <dbReference type="ChEBI" id="CHEBI:456216"/>
        <dbReference type="EC" id="2.7.11.1"/>
    </reaction>
</comment>
<evidence type="ECO:0000259" key="11">
    <source>
        <dbReference type="PROSITE" id="PS51178"/>
    </source>
</evidence>
<evidence type="ECO:0000313" key="13">
    <source>
        <dbReference type="Proteomes" id="UP000186104"/>
    </source>
</evidence>
<feature type="domain" description="PASTA" evidence="11">
    <location>
        <begin position="539"/>
        <end position="606"/>
    </location>
</feature>
<dbReference type="EMBL" id="CP015961">
    <property type="protein sequence ID" value="ANI92145.1"/>
    <property type="molecule type" value="Genomic_DNA"/>
</dbReference>
<dbReference type="InterPro" id="IPR005543">
    <property type="entry name" value="PASTA_dom"/>
</dbReference>
<comment type="catalytic activity">
    <reaction evidence="7">
        <text>L-threonyl-[protein] + ATP = O-phospho-L-threonyl-[protein] + ADP + H(+)</text>
        <dbReference type="Rhea" id="RHEA:46608"/>
        <dbReference type="Rhea" id="RHEA-COMP:11060"/>
        <dbReference type="Rhea" id="RHEA-COMP:11605"/>
        <dbReference type="ChEBI" id="CHEBI:15378"/>
        <dbReference type="ChEBI" id="CHEBI:30013"/>
        <dbReference type="ChEBI" id="CHEBI:30616"/>
        <dbReference type="ChEBI" id="CHEBI:61977"/>
        <dbReference type="ChEBI" id="CHEBI:456216"/>
        <dbReference type="EC" id="2.7.11.1"/>
    </reaction>
</comment>
<dbReference type="PANTHER" id="PTHR43289">
    <property type="entry name" value="MITOGEN-ACTIVATED PROTEIN KINASE KINASE KINASE 20-RELATED"/>
    <property type="match status" value="1"/>
</dbReference>
<dbReference type="RefSeq" id="WP_067473188.1">
    <property type="nucleotide sequence ID" value="NZ_CP015961.1"/>
</dbReference>
<evidence type="ECO:0000256" key="1">
    <source>
        <dbReference type="ARBA" id="ARBA00012513"/>
    </source>
</evidence>
<dbReference type="STRING" id="499555.BJL86_1363"/>
<feature type="compositionally biased region" description="Low complexity" evidence="9">
    <location>
        <begin position="366"/>
        <end position="383"/>
    </location>
</feature>
<protein>
    <recommendedName>
        <fullName evidence="1">non-specific serine/threonine protein kinase</fullName>
        <ecNumber evidence="1">2.7.11.1</ecNumber>
    </recommendedName>
</protein>
<dbReference type="CDD" id="cd14014">
    <property type="entry name" value="STKc_PknB_like"/>
    <property type="match status" value="1"/>
</dbReference>